<evidence type="ECO:0000256" key="1">
    <source>
        <dbReference type="SAM" id="MobiDB-lite"/>
    </source>
</evidence>
<evidence type="ECO:0000313" key="2">
    <source>
        <dbReference type="EMBL" id="EPZ92899.1"/>
    </source>
</evidence>
<sequence>MYQESAFIPTPPNETKNTKSKKMTKFSRNDKKKKTLLCYNALNTFQMYSNECQ</sequence>
<proteinExistence type="predicted"/>
<dbReference type="Proteomes" id="UP000015605">
    <property type="component" value="Unassembled WGS sequence"/>
</dbReference>
<gene>
    <name evidence="2" type="ORF">N207_07745</name>
</gene>
<evidence type="ECO:0000313" key="3">
    <source>
        <dbReference type="Proteomes" id="UP000015605"/>
    </source>
</evidence>
<dbReference type="AlphaFoldDB" id="T0ETW6"/>
<protein>
    <submittedName>
        <fullName evidence="2">Uncharacterized protein</fullName>
    </submittedName>
</protein>
<reference evidence="2 3" key="1">
    <citation type="journal article" date="2013" name="Genome Announc.">
        <title>Multiple genome sequences of Helicobacter pylori strains of diverse disease and antibiotic resistance backgrounds from Malaysia.</title>
        <authorList>
            <person name="Rehvathy V."/>
            <person name="Tan M.H."/>
            <person name="Gunaletchumy S.P."/>
            <person name="Teh X."/>
            <person name="Wang S."/>
            <person name="Baybayan P."/>
            <person name="Singh S."/>
            <person name="Ashby M."/>
            <person name="Kaakoush N.O."/>
            <person name="Mitchell H.M."/>
            <person name="Croft L.J."/>
            <person name="Goh K.L."/>
            <person name="Loke M.F."/>
            <person name="Vadivelu J."/>
        </authorList>
    </citation>
    <scope>NUCLEOTIDE SEQUENCE [LARGE SCALE GENOMIC DNA]</scope>
    <source>
        <strain evidence="2 3">UM114</strain>
    </source>
</reference>
<name>T0ETW6_HELPX</name>
<feature type="region of interest" description="Disordered" evidence="1">
    <location>
        <begin position="1"/>
        <end position="26"/>
    </location>
</feature>
<dbReference type="EMBL" id="AUSS01000015">
    <property type="protein sequence ID" value="EPZ92899.1"/>
    <property type="molecule type" value="Genomic_DNA"/>
</dbReference>
<accession>T0ETW6</accession>
<comment type="caution">
    <text evidence="2">The sequence shown here is derived from an EMBL/GenBank/DDBJ whole genome shotgun (WGS) entry which is preliminary data.</text>
</comment>
<organism evidence="2 3">
    <name type="scientific">Helicobacter pylori UM114</name>
    <dbReference type="NCBI Taxonomy" id="1355531"/>
    <lineage>
        <taxon>Bacteria</taxon>
        <taxon>Pseudomonadati</taxon>
        <taxon>Campylobacterota</taxon>
        <taxon>Epsilonproteobacteria</taxon>
        <taxon>Campylobacterales</taxon>
        <taxon>Helicobacteraceae</taxon>
        <taxon>Helicobacter</taxon>
    </lineage>
</organism>